<dbReference type="InterPro" id="IPR002347">
    <property type="entry name" value="SDR_fam"/>
</dbReference>
<evidence type="ECO:0000256" key="1">
    <source>
        <dbReference type="ARBA" id="ARBA00006484"/>
    </source>
</evidence>
<keyword evidence="3" id="KW-0560">Oxidoreductase</keyword>
<dbReference type="GO" id="GO:0000140">
    <property type="term" value="F:acylglycerone-phosphate reductase (NADP+) activity"/>
    <property type="evidence" value="ECO:0007669"/>
    <property type="project" value="TreeGrafter"/>
</dbReference>
<dbReference type="OrthoDB" id="2102561at2759"/>
<dbReference type="GeneID" id="18247749"/>
<dbReference type="PANTHER" id="PTHR44169:SF6">
    <property type="entry name" value="NADPH-DEPENDENT 1-ACYLDIHYDROXYACETONE PHOSPHATE REDUCTASE"/>
    <property type="match status" value="1"/>
</dbReference>
<dbReference type="Gene3D" id="3.40.50.720">
    <property type="entry name" value="NAD(P)-binding Rossmann-like Domain"/>
    <property type="match status" value="1"/>
</dbReference>
<evidence type="ECO:0000313" key="5">
    <source>
        <dbReference type="Proteomes" id="UP000000707"/>
    </source>
</evidence>
<dbReference type="Pfam" id="PF00106">
    <property type="entry name" value="adh_short"/>
    <property type="match status" value="1"/>
</dbReference>
<gene>
    <name evidence="4" type="ORF">CANTEDRAFT_115165</name>
</gene>
<dbReference type="SUPFAM" id="SSF51735">
    <property type="entry name" value="NAD(P)-binding Rossmann-fold domains"/>
    <property type="match status" value="1"/>
</dbReference>
<dbReference type="AlphaFoldDB" id="G3B874"/>
<dbReference type="HOGENOM" id="CLU_010194_2_9_1"/>
<dbReference type="eggNOG" id="KOG1209">
    <property type="taxonomic scope" value="Eukaryota"/>
</dbReference>
<proteinExistence type="inferred from homology"/>
<dbReference type="PRINTS" id="PR00081">
    <property type="entry name" value="GDHRDH"/>
</dbReference>
<evidence type="ECO:0000256" key="3">
    <source>
        <dbReference type="ARBA" id="ARBA00023002"/>
    </source>
</evidence>
<dbReference type="PROSITE" id="PS00061">
    <property type="entry name" value="ADH_SHORT"/>
    <property type="match status" value="1"/>
</dbReference>
<dbReference type="GO" id="GO:0004806">
    <property type="term" value="F:triacylglycerol lipase activity"/>
    <property type="evidence" value="ECO:0007669"/>
    <property type="project" value="TreeGrafter"/>
</dbReference>
<dbReference type="KEGG" id="cten:18247749"/>
<dbReference type="GO" id="GO:0006654">
    <property type="term" value="P:phosphatidic acid biosynthetic process"/>
    <property type="evidence" value="ECO:0007669"/>
    <property type="project" value="TreeGrafter"/>
</dbReference>
<keyword evidence="5" id="KW-1185">Reference proteome</keyword>
<reference evidence="4 5" key="1">
    <citation type="journal article" date="2011" name="Proc. Natl. Acad. Sci. U.S.A.">
        <title>Comparative genomics of xylose-fermenting fungi for enhanced biofuel production.</title>
        <authorList>
            <person name="Wohlbach D.J."/>
            <person name="Kuo A."/>
            <person name="Sato T.K."/>
            <person name="Potts K.M."/>
            <person name="Salamov A.A."/>
            <person name="LaButti K.M."/>
            <person name="Sun H."/>
            <person name="Clum A."/>
            <person name="Pangilinan J.L."/>
            <person name="Lindquist E.A."/>
            <person name="Lucas S."/>
            <person name="Lapidus A."/>
            <person name="Jin M."/>
            <person name="Gunawan C."/>
            <person name="Balan V."/>
            <person name="Dale B.E."/>
            <person name="Jeffries T.W."/>
            <person name="Zinkel R."/>
            <person name="Barry K.W."/>
            <person name="Grigoriev I.V."/>
            <person name="Gasch A.P."/>
        </authorList>
    </citation>
    <scope>NUCLEOTIDE SEQUENCE [LARGE SCALE GENOMIC DNA]</scope>
    <source>
        <strain evidence="5">ATCC 10573 / BCRC 21748 / CBS 615 / JCM 9827 / NBRC 10315 / NRRL Y-1498 / VKM Y-70</strain>
    </source>
</reference>
<dbReference type="EMBL" id="GL996527">
    <property type="protein sequence ID" value="EGV61706.1"/>
    <property type="molecule type" value="Genomic_DNA"/>
</dbReference>
<dbReference type="STRING" id="590646.G3B874"/>
<organism evidence="5">
    <name type="scientific">Candida tenuis (strain ATCC 10573 / BCRC 21748 / CBS 615 / JCM 9827 / NBRC 10315 / NRRL Y-1498 / VKM Y-70)</name>
    <name type="common">Yeast</name>
    <name type="synonym">Yamadazyma tenuis</name>
    <dbReference type="NCBI Taxonomy" id="590646"/>
    <lineage>
        <taxon>Eukaryota</taxon>
        <taxon>Fungi</taxon>
        <taxon>Dikarya</taxon>
        <taxon>Ascomycota</taxon>
        <taxon>Saccharomycotina</taxon>
        <taxon>Pichiomycetes</taxon>
        <taxon>Debaryomycetaceae</taxon>
        <taxon>Yamadazyma</taxon>
    </lineage>
</organism>
<protein>
    <submittedName>
        <fullName evidence="4">NAD(P)-binding protein</fullName>
    </submittedName>
</protein>
<dbReference type="Proteomes" id="UP000000707">
    <property type="component" value="Unassembled WGS sequence"/>
</dbReference>
<dbReference type="GO" id="GO:0005783">
    <property type="term" value="C:endoplasmic reticulum"/>
    <property type="evidence" value="ECO:0007669"/>
    <property type="project" value="TreeGrafter"/>
</dbReference>
<dbReference type="GO" id="GO:0005811">
    <property type="term" value="C:lipid droplet"/>
    <property type="evidence" value="ECO:0007669"/>
    <property type="project" value="TreeGrafter"/>
</dbReference>
<evidence type="ECO:0000256" key="2">
    <source>
        <dbReference type="ARBA" id="ARBA00022857"/>
    </source>
</evidence>
<name>G3B874_CANTC</name>
<keyword evidence="2" id="KW-0521">NADP</keyword>
<dbReference type="InterPro" id="IPR036291">
    <property type="entry name" value="NAD(P)-bd_dom_sf"/>
</dbReference>
<dbReference type="InterPro" id="IPR020904">
    <property type="entry name" value="Sc_DH/Rdtase_CS"/>
</dbReference>
<comment type="similarity">
    <text evidence="1">Belongs to the short-chain dehydrogenases/reductases (SDR) family.</text>
</comment>
<dbReference type="PANTHER" id="PTHR44169">
    <property type="entry name" value="NADPH-DEPENDENT 1-ACYLDIHYDROXYACETONE PHOSPHATE REDUCTASE"/>
    <property type="match status" value="1"/>
</dbReference>
<dbReference type="GO" id="GO:0019433">
    <property type="term" value="P:triglyceride catabolic process"/>
    <property type="evidence" value="ECO:0007669"/>
    <property type="project" value="TreeGrafter"/>
</dbReference>
<sequence>MSNSKTVVVTGASSGIGYDVALEFASKGYKVIAGARRLSTMEDLKKHGIRTVELDVTSSESVANLKALIQTEYNGAIKYLYNNAGQPCMVAAVEVSDDQVSKCFEVNVFGQIRVTRELAPFVIKTKGTIGFTGSIQGIRGSVFLGIYASSKAALHSYAAILATELAPFGVKVVNFITGGVKTGISAELDTVLYDEKGLGEIKDAFTKLGDTGMDSKVYAKKIVKDFESSKIGSDVSYRGAGASFIRIADIFPSFVLKGLYSSMFKVKTLYREISNKYN</sequence>
<evidence type="ECO:0000313" key="4">
    <source>
        <dbReference type="EMBL" id="EGV61706.1"/>
    </source>
</evidence>
<accession>G3B874</accession>